<dbReference type="STRING" id="1685378.AVO44_10340"/>
<dbReference type="EMBL" id="LQBP01000005">
    <property type="protein sequence ID" value="KUJ78789.1"/>
    <property type="molecule type" value="Genomic_DNA"/>
</dbReference>
<gene>
    <name evidence="2" type="ORF">AVO44_10340</name>
</gene>
<protein>
    <recommendedName>
        <fullName evidence="1">Spore protein YkvP/CgeB glycosyl transferase-like domain-containing protein</fullName>
    </recommendedName>
</protein>
<reference evidence="3" key="1">
    <citation type="submission" date="2015-12" db="EMBL/GenBank/DDBJ databases">
        <authorList>
            <person name="Zhang G."/>
            <person name="Stingl U."/>
        </authorList>
    </citation>
    <scope>NUCLEOTIDE SEQUENCE [LARGE SCALE GENOMIC DNA]</scope>
    <source>
        <strain evidence="3">ZGT108</strain>
    </source>
</reference>
<dbReference type="Pfam" id="PF13524">
    <property type="entry name" value="Glyco_trans_1_2"/>
    <property type="match status" value="1"/>
</dbReference>
<sequence>MRAGLLLTKDKHLASSDRKVLIFSQRNLNDNVSRCSGFEFEDVISDIEDTQLVAPHLRTSGKIPLNPKRWLSRRSALFQYWPSGVEKTPLTRNYDLFFCNAQKPLELLALDAIPNWRDRCGLAVCVLEEVWSSGIEQYLPLIKSLSKFDLIASAFAESCDALHRITGKPVIHLPGAADMVRFAPYALTADRPIDIYCMGRRRPELHDRLLTTLAERRGFYLYDSATKPPTTAQHKVHRDLLANLIQHSKLFMVDIAKIGHDDQKKGNIAWGPRHVEGLAGGAIQVGYAPETEDYLRYFDWPESVIRLPEDPDKALDAIISILDDTAEQDRMRQINLKHALQKHDWLHRWSDILKHLNLPETPKMMQRQETLSRMSSTYIDVT</sequence>
<dbReference type="InterPro" id="IPR055259">
    <property type="entry name" value="YkvP/CgeB_Glyco_trans-like"/>
</dbReference>
<evidence type="ECO:0000259" key="1">
    <source>
        <dbReference type="Pfam" id="PF13524"/>
    </source>
</evidence>
<evidence type="ECO:0000313" key="3">
    <source>
        <dbReference type="Proteomes" id="UP000053690"/>
    </source>
</evidence>
<dbReference type="AlphaFoldDB" id="A0A0X3TSW6"/>
<proteinExistence type="predicted"/>
<dbReference type="Proteomes" id="UP000053690">
    <property type="component" value="Unassembled WGS sequence"/>
</dbReference>
<comment type="caution">
    <text evidence="2">The sequence shown here is derived from an EMBL/GenBank/DDBJ whole genome shotgun (WGS) entry which is preliminary data.</text>
</comment>
<accession>A0A0X3TSW6</accession>
<organism evidence="2 3">
    <name type="scientific">Ruegeria profundi</name>
    <dbReference type="NCBI Taxonomy" id="1685378"/>
    <lineage>
        <taxon>Bacteria</taxon>
        <taxon>Pseudomonadati</taxon>
        <taxon>Pseudomonadota</taxon>
        <taxon>Alphaproteobacteria</taxon>
        <taxon>Rhodobacterales</taxon>
        <taxon>Roseobacteraceae</taxon>
        <taxon>Ruegeria</taxon>
    </lineage>
</organism>
<evidence type="ECO:0000313" key="2">
    <source>
        <dbReference type="EMBL" id="KUJ78789.1"/>
    </source>
</evidence>
<feature type="domain" description="Spore protein YkvP/CgeB glycosyl transferase-like" evidence="1">
    <location>
        <begin position="229"/>
        <end position="353"/>
    </location>
</feature>
<name>A0A0X3TSW6_9RHOB</name>
<keyword evidence="3" id="KW-1185">Reference proteome</keyword>